<dbReference type="PANTHER" id="PTHR30290">
    <property type="entry name" value="PERIPLASMIC BINDING COMPONENT OF ABC TRANSPORTER"/>
    <property type="match status" value="1"/>
</dbReference>
<keyword evidence="4" id="KW-0732">Signal</keyword>
<keyword evidence="3" id="KW-0813">Transport</keyword>
<gene>
    <name evidence="6" type="ORF">SAMN05660686_01454</name>
</gene>
<feature type="domain" description="Solute-binding protein family 5" evidence="5">
    <location>
        <begin position="78"/>
        <end position="429"/>
    </location>
</feature>
<dbReference type="Pfam" id="PF00496">
    <property type="entry name" value="SBP_bac_5"/>
    <property type="match status" value="1"/>
</dbReference>
<dbReference type="Gene3D" id="3.90.76.10">
    <property type="entry name" value="Dipeptide-binding Protein, Domain 1"/>
    <property type="match status" value="1"/>
</dbReference>
<dbReference type="Gene3D" id="3.40.190.10">
    <property type="entry name" value="Periplasmic binding protein-like II"/>
    <property type="match status" value="1"/>
</dbReference>
<proteinExistence type="inferred from homology"/>
<dbReference type="Proteomes" id="UP000198615">
    <property type="component" value="Unassembled WGS sequence"/>
</dbReference>
<accession>A0A8G2EUQ0</accession>
<dbReference type="InterPro" id="IPR006311">
    <property type="entry name" value="TAT_signal"/>
</dbReference>
<evidence type="ECO:0000313" key="7">
    <source>
        <dbReference type="Proteomes" id="UP000198615"/>
    </source>
</evidence>
<protein>
    <submittedName>
        <fullName evidence="6">Peptide/nickel transport system substrate-binding protein</fullName>
    </submittedName>
</protein>
<dbReference type="OrthoDB" id="9803988at2"/>
<evidence type="ECO:0000256" key="1">
    <source>
        <dbReference type="ARBA" id="ARBA00004418"/>
    </source>
</evidence>
<dbReference type="PROSITE" id="PS51318">
    <property type="entry name" value="TAT"/>
    <property type="match status" value="1"/>
</dbReference>
<dbReference type="InterPro" id="IPR000914">
    <property type="entry name" value="SBP_5_dom"/>
</dbReference>
<reference evidence="6 7" key="1">
    <citation type="submission" date="2016-10" db="EMBL/GenBank/DDBJ databases">
        <authorList>
            <person name="Varghese N."/>
            <person name="Submissions S."/>
        </authorList>
    </citation>
    <scope>NUCLEOTIDE SEQUENCE [LARGE SCALE GENOMIC DNA]</scope>
    <source>
        <strain evidence="6 7">DSM 18839</strain>
    </source>
</reference>
<dbReference type="GO" id="GO:0030288">
    <property type="term" value="C:outer membrane-bounded periplasmic space"/>
    <property type="evidence" value="ECO:0007669"/>
    <property type="project" value="UniProtKB-ARBA"/>
</dbReference>
<evidence type="ECO:0000259" key="5">
    <source>
        <dbReference type="Pfam" id="PF00496"/>
    </source>
</evidence>
<comment type="caution">
    <text evidence="6">The sequence shown here is derived from an EMBL/GenBank/DDBJ whole genome shotgun (WGS) entry which is preliminary data.</text>
</comment>
<dbReference type="CDD" id="cd00995">
    <property type="entry name" value="PBP2_NikA_DppA_OppA_like"/>
    <property type="match status" value="1"/>
</dbReference>
<keyword evidence="7" id="KW-1185">Reference proteome</keyword>
<dbReference type="RefSeq" id="WP_028793203.1">
    <property type="nucleotide sequence ID" value="NZ_FNBW01000004.1"/>
</dbReference>
<dbReference type="Gene3D" id="3.10.105.10">
    <property type="entry name" value="Dipeptide-binding Protein, Domain 3"/>
    <property type="match status" value="1"/>
</dbReference>
<sequence>MKRRDFLKIAGAGAGAFIASDLLTSKIAHAAGGRLTVAISSDAWSLDVRTSSDVTSLNVDKQIYNGLMNYDADSNMFPDLAVAAPEQPDDLTYVFKLKEGVQFHKGYGEMTAEDVVYTYDTIRGAIETGQNFFLSLWLKPLAKVEAVDKYTVKFTMAEPYPDFLDTSTMCKIVSKKAAEEFGKDFARNPIGTGPFEFVEWVKDDHILLKKNEAYFTAGVPKLDEVYFQIIPDDTVKVTNLITGQVDMMKEIPPRNLEQLKSAPGVVVGQVPGTQTEQLYFNTKAGPFQDVNLRRAVAFGINRKAIADKVFYGMAKIAYAPTPGWQLPAGDYPADMTKIDYDPDMAKKFLKESSKPDNFEFTCMTTAQGWFVEQLTVIQANLADIGIKMNIEPLEKSVMFGKMRVWDYEASYEDLNAGYFGYSPATAPLFYTPPSRQLGWEDEHGLKAYDLLNKFLVTVNKEERQLVYGDFLKILHDQVPYTQVVYVDSTDAWSESVANYKVGTPNDSMFWETDLS</sequence>
<name>A0A8G2EUQ0_9PROT</name>
<evidence type="ECO:0000256" key="3">
    <source>
        <dbReference type="ARBA" id="ARBA00022448"/>
    </source>
</evidence>
<dbReference type="GO" id="GO:1904680">
    <property type="term" value="F:peptide transmembrane transporter activity"/>
    <property type="evidence" value="ECO:0007669"/>
    <property type="project" value="TreeGrafter"/>
</dbReference>
<comment type="similarity">
    <text evidence="2">Belongs to the bacterial solute-binding protein 5 family.</text>
</comment>
<evidence type="ECO:0000256" key="2">
    <source>
        <dbReference type="ARBA" id="ARBA00005695"/>
    </source>
</evidence>
<dbReference type="AlphaFoldDB" id="A0A8G2EUQ0"/>
<evidence type="ECO:0000256" key="4">
    <source>
        <dbReference type="ARBA" id="ARBA00022729"/>
    </source>
</evidence>
<dbReference type="InterPro" id="IPR039424">
    <property type="entry name" value="SBP_5"/>
</dbReference>
<dbReference type="GO" id="GO:0015833">
    <property type="term" value="P:peptide transport"/>
    <property type="evidence" value="ECO:0007669"/>
    <property type="project" value="TreeGrafter"/>
</dbReference>
<dbReference type="SUPFAM" id="SSF53850">
    <property type="entry name" value="Periplasmic binding protein-like II"/>
    <property type="match status" value="1"/>
</dbReference>
<dbReference type="PANTHER" id="PTHR30290:SF9">
    <property type="entry name" value="OLIGOPEPTIDE-BINDING PROTEIN APPA"/>
    <property type="match status" value="1"/>
</dbReference>
<organism evidence="6 7">
    <name type="scientific">Thalassobaculum litoreum DSM 18839</name>
    <dbReference type="NCBI Taxonomy" id="1123362"/>
    <lineage>
        <taxon>Bacteria</taxon>
        <taxon>Pseudomonadati</taxon>
        <taxon>Pseudomonadota</taxon>
        <taxon>Alphaproteobacteria</taxon>
        <taxon>Rhodospirillales</taxon>
        <taxon>Thalassobaculaceae</taxon>
        <taxon>Thalassobaculum</taxon>
    </lineage>
</organism>
<evidence type="ECO:0000313" key="6">
    <source>
        <dbReference type="EMBL" id="SDF50173.1"/>
    </source>
</evidence>
<dbReference type="InterPro" id="IPR030678">
    <property type="entry name" value="Peptide/Ni-bd"/>
</dbReference>
<comment type="subcellular location">
    <subcellularLocation>
        <location evidence="1">Periplasm</location>
    </subcellularLocation>
</comment>
<dbReference type="PIRSF" id="PIRSF002741">
    <property type="entry name" value="MppA"/>
    <property type="match status" value="1"/>
</dbReference>
<dbReference type="GO" id="GO:0043190">
    <property type="term" value="C:ATP-binding cassette (ABC) transporter complex"/>
    <property type="evidence" value="ECO:0007669"/>
    <property type="project" value="InterPro"/>
</dbReference>
<dbReference type="EMBL" id="FNBW01000004">
    <property type="protein sequence ID" value="SDF50173.1"/>
    <property type="molecule type" value="Genomic_DNA"/>
</dbReference>